<dbReference type="GO" id="GO:0008652">
    <property type="term" value="P:amino acid biosynthetic process"/>
    <property type="evidence" value="ECO:0007669"/>
    <property type="project" value="UniProtKB-KW"/>
</dbReference>
<reference evidence="13" key="1">
    <citation type="submission" date="2016-11" db="EMBL/GenBank/DDBJ databases">
        <authorList>
            <person name="Varghese N."/>
            <person name="Submissions S."/>
        </authorList>
    </citation>
    <scope>NUCLEOTIDE SEQUENCE [LARGE SCALE GENOMIC DNA]</scope>
    <source>
        <strain evidence="13">DSM 17659</strain>
    </source>
</reference>
<keyword evidence="13" id="KW-1185">Reference proteome</keyword>
<dbReference type="PANTHER" id="PTHR11825:SF44">
    <property type="entry name" value="BRANCHED-CHAIN-AMINO-ACID AMINOTRANSFERASE"/>
    <property type="match status" value="1"/>
</dbReference>
<comment type="catalytic activity">
    <reaction evidence="11">
        <text>L-isoleucine + 2-oxoglutarate = (S)-3-methyl-2-oxopentanoate + L-glutamate</text>
        <dbReference type="Rhea" id="RHEA:24801"/>
        <dbReference type="ChEBI" id="CHEBI:16810"/>
        <dbReference type="ChEBI" id="CHEBI:29985"/>
        <dbReference type="ChEBI" id="CHEBI:35146"/>
        <dbReference type="ChEBI" id="CHEBI:58045"/>
        <dbReference type="EC" id="2.6.1.42"/>
    </reaction>
</comment>
<dbReference type="EC" id="2.6.1.42" evidence="11"/>
<dbReference type="InterPro" id="IPR001544">
    <property type="entry name" value="Aminotrans_IV"/>
</dbReference>
<proteinExistence type="inferred from homology"/>
<dbReference type="PIRSF" id="PIRSF006468">
    <property type="entry name" value="BCAT1"/>
    <property type="match status" value="1"/>
</dbReference>
<evidence type="ECO:0000256" key="8">
    <source>
        <dbReference type="PIRSR" id="PIRSR006468-1"/>
    </source>
</evidence>
<dbReference type="GO" id="GO:0052654">
    <property type="term" value="F:L-leucine-2-oxoglutarate transaminase activity"/>
    <property type="evidence" value="ECO:0007669"/>
    <property type="project" value="RHEA"/>
</dbReference>
<keyword evidence="3 11" id="KW-0032">Aminotransferase</keyword>
<evidence type="ECO:0000256" key="6">
    <source>
        <dbReference type="ARBA" id="ARBA00022898"/>
    </source>
</evidence>
<dbReference type="GO" id="GO:0052656">
    <property type="term" value="F:L-isoleucine-2-oxoglutarate transaminase activity"/>
    <property type="evidence" value="ECO:0007669"/>
    <property type="project" value="RHEA"/>
</dbReference>
<dbReference type="Proteomes" id="UP000184020">
    <property type="component" value="Unassembled WGS sequence"/>
</dbReference>
<dbReference type="PROSITE" id="PS00770">
    <property type="entry name" value="AA_TRANSFER_CLASS_4"/>
    <property type="match status" value="1"/>
</dbReference>
<evidence type="ECO:0000256" key="1">
    <source>
        <dbReference type="ARBA" id="ARBA00001933"/>
    </source>
</evidence>
<evidence type="ECO:0000256" key="11">
    <source>
        <dbReference type="RuleBase" id="RU004517"/>
    </source>
</evidence>
<dbReference type="EMBL" id="FQWF01000017">
    <property type="protein sequence ID" value="SHH14056.1"/>
    <property type="molecule type" value="Genomic_DNA"/>
</dbReference>
<dbReference type="GO" id="GO:0052655">
    <property type="term" value="F:L-valine-2-oxoglutarate transaminase activity"/>
    <property type="evidence" value="ECO:0007669"/>
    <property type="project" value="RHEA"/>
</dbReference>
<comment type="similarity">
    <text evidence="2 9">Belongs to the class-IV pyridoxal-phosphate-dependent aminotransferase family.</text>
</comment>
<evidence type="ECO:0000256" key="2">
    <source>
        <dbReference type="ARBA" id="ARBA00009320"/>
    </source>
</evidence>
<accession>A0A1M5QJI3</accession>
<dbReference type="SUPFAM" id="SSF56752">
    <property type="entry name" value="D-aminoacid aminotransferase-like PLP-dependent enzymes"/>
    <property type="match status" value="1"/>
</dbReference>
<keyword evidence="7 11" id="KW-0100">Branched-chain amino acid biosynthesis</keyword>
<dbReference type="Gene3D" id="3.30.470.10">
    <property type="match status" value="1"/>
</dbReference>
<evidence type="ECO:0000256" key="4">
    <source>
        <dbReference type="ARBA" id="ARBA00022605"/>
    </source>
</evidence>
<dbReference type="InterPro" id="IPR043131">
    <property type="entry name" value="BCAT-like_N"/>
</dbReference>
<evidence type="ECO:0000313" key="12">
    <source>
        <dbReference type="EMBL" id="SHH14056.1"/>
    </source>
</evidence>
<sequence length="355" mass="39494">MNVSQTCKIEITKSLVSKINAVDFENLSFGSVFTDHLFECDFKNGEWQQPVIKPYAPFLLDPSSRVFHYGQAIFEGMKAYKDGSDAIWLFRPDENFKRFNKSAVRMAMPEVPEEIFMSGLNQLLQLDKAWVKKGSGNAMYIRPFMIATGGGVIANPSTEYKFMIILSPVTSYYSGEVKVLIAEHYSRAANGGIGAAKAAGNYAAQFFPTNLANKAGFQQVIWTDDATHTMLEEAGTMNVFFRINDTLLTAPVSERILDGVTRKTLIDLAKSENINLEIRPVLVSELIEASKNGTLKEIFGSGTAAVVSPIAGFSFQDIYYELPKIENTVALQLKNKLTSIQNKLEEDKFGWTVKI</sequence>
<evidence type="ECO:0000256" key="5">
    <source>
        <dbReference type="ARBA" id="ARBA00022679"/>
    </source>
</evidence>
<protein>
    <recommendedName>
        <fullName evidence="11">Branched-chain-amino-acid aminotransferase</fullName>
        <ecNumber evidence="11">2.6.1.42</ecNumber>
    </recommendedName>
</protein>
<dbReference type="InterPro" id="IPR043132">
    <property type="entry name" value="BCAT-like_C"/>
</dbReference>
<evidence type="ECO:0000313" key="13">
    <source>
        <dbReference type="Proteomes" id="UP000184020"/>
    </source>
</evidence>
<keyword evidence="5 11" id="KW-0808">Transferase</keyword>
<comment type="catalytic activity">
    <reaction evidence="11">
        <text>L-valine + 2-oxoglutarate = 3-methyl-2-oxobutanoate + L-glutamate</text>
        <dbReference type="Rhea" id="RHEA:24813"/>
        <dbReference type="ChEBI" id="CHEBI:11851"/>
        <dbReference type="ChEBI" id="CHEBI:16810"/>
        <dbReference type="ChEBI" id="CHEBI:29985"/>
        <dbReference type="ChEBI" id="CHEBI:57762"/>
        <dbReference type="EC" id="2.6.1.42"/>
    </reaction>
</comment>
<dbReference type="InterPro" id="IPR005786">
    <property type="entry name" value="B_amino_transII"/>
</dbReference>
<dbReference type="OrthoDB" id="9804984at2"/>
<dbReference type="AlphaFoldDB" id="A0A1M5QJI3"/>
<dbReference type="InterPro" id="IPR018300">
    <property type="entry name" value="Aminotrans_IV_CS"/>
</dbReference>
<evidence type="ECO:0000256" key="9">
    <source>
        <dbReference type="RuleBase" id="RU004106"/>
    </source>
</evidence>
<comment type="cofactor">
    <cofactor evidence="1 10">
        <name>pyridoxal 5'-phosphate</name>
        <dbReference type="ChEBI" id="CHEBI:597326"/>
    </cofactor>
</comment>
<dbReference type="STRING" id="229205.SAMN05444372_11737"/>
<keyword evidence="4 11" id="KW-0028">Amino-acid biosynthesis</keyword>
<dbReference type="PANTHER" id="PTHR11825">
    <property type="entry name" value="SUBGROUP IIII AMINOTRANSFERASE"/>
    <property type="match status" value="1"/>
</dbReference>
<dbReference type="NCBIfam" id="TIGR01123">
    <property type="entry name" value="ilvE_II"/>
    <property type="match status" value="1"/>
</dbReference>
<evidence type="ECO:0000256" key="7">
    <source>
        <dbReference type="ARBA" id="ARBA00023304"/>
    </source>
</evidence>
<gene>
    <name evidence="12" type="ORF">SAMN05444372_11737</name>
</gene>
<feature type="modified residue" description="N6-(pyridoxal phosphate)lysine" evidence="8">
    <location>
        <position position="197"/>
    </location>
</feature>
<dbReference type="RefSeq" id="WP_073021928.1">
    <property type="nucleotide sequence ID" value="NZ_FQWF01000017.1"/>
</dbReference>
<dbReference type="Pfam" id="PF01063">
    <property type="entry name" value="Aminotran_4"/>
    <property type="match status" value="1"/>
</dbReference>
<comment type="catalytic activity">
    <reaction evidence="11">
        <text>L-leucine + 2-oxoglutarate = 4-methyl-2-oxopentanoate + L-glutamate</text>
        <dbReference type="Rhea" id="RHEA:18321"/>
        <dbReference type="ChEBI" id="CHEBI:16810"/>
        <dbReference type="ChEBI" id="CHEBI:17865"/>
        <dbReference type="ChEBI" id="CHEBI:29985"/>
        <dbReference type="ChEBI" id="CHEBI:57427"/>
        <dbReference type="EC" id="2.6.1.42"/>
    </reaction>
</comment>
<dbReference type="NCBIfam" id="NF009897">
    <property type="entry name" value="PRK13357.1"/>
    <property type="match status" value="1"/>
</dbReference>
<keyword evidence="6 10" id="KW-0663">Pyridoxal phosphate</keyword>
<dbReference type="InterPro" id="IPR036038">
    <property type="entry name" value="Aminotransferase-like"/>
</dbReference>
<dbReference type="Gene3D" id="3.20.10.10">
    <property type="entry name" value="D-amino Acid Aminotransferase, subunit A, domain 2"/>
    <property type="match status" value="1"/>
</dbReference>
<organism evidence="12 13">
    <name type="scientific">Flavobacterium micromati</name>
    <dbReference type="NCBI Taxonomy" id="229205"/>
    <lineage>
        <taxon>Bacteria</taxon>
        <taxon>Pseudomonadati</taxon>
        <taxon>Bacteroidota</taxon>
        <taxon>Flavobacteriia</taxon>
        <taxon>Flavobacteriales</taxon>
        <taxon>Flavobacteriaceae</taxon>
        <taxon>Flavobacterium</taxon>
    </lineage>
</organism>
<dbReference type="GO" id="GO:0009082">
    <property type="term" value="P:branched-chain amino acid biosynthetic process"/>
    <property type="evidence" value="ECO:0007669"/>
    <property type="project" value="UniProtKB-KW"/>
</dbReference>
<evidence type="ECO:0000256" key="3">
    <source>
        <dbReference type="ARBA" id="ARBA00022576"/>
    </source>
</evidence>
<name>A0A1M5QJI3_9FLAO</name>
<evidence type="ECO:0000256" key="10">
    <source>
        <dbReference type="RuleBase" id="RU004516"/>
    </source>
</evidence>